<evidence type="ECO:0000313" key="2">
    <source>
        <dbReference type="EMBL" id="KKM81569.1"/>
    </source>
</evidence>
<evidence type="ECO:0000256" key="1">
    <source>
        <dbReference type="SAM" id="MobiDB-lite"/>
    </source>
</evidence>
<sequence>MSCDNPLYVIPSTVLVGADGATGAKGDKGDTGAGASNTSQVTHDGNERNGENLADLIDELFYILIAINTFAAGTLIYELGTTVASIAFSWTYNKAVVTAQQIDGPQVATGPLDVALRAHTATGLTITADSTYTLTSNDGSNPAVKTLDIEFWNKFYWGARTSGTIDSAFILSLSNSELKDSKSKTLTVTAGSNDYIYIAYPKRFGTSIFIVGGFEGGFQAPLTVSFTNSEGYTEDYYVYRSTNLNLGTTTVEGI</sequence>
<dbReference type="EMBL" id="LAZR01008001">
    <property type="protein sequence ID" value="KKM81569.1"/>
    <property type="molecule type" value="Genomic_DNA"/>
</dbReference>
<reference evidence="2" key="1">
    <citation type="journal article" date="2015" name="Nature">
        <title>Complex archaea that bridge the gap between prokaryotes and eukaryotes.</title>
        <authorList>
            <person name="Spang A."/>
            <person name="Saw J.H."/>
            <person name="Jorgensen S.L."/>
            <person name="Zaremba-Niedzwiedzka K."/>
            <person name="Martijn J."/>
            <person name="Lind A.E."/>
            <person name="van Eijk R."/>
            <person name="Schleper C."/>
            <person name="Guy L."/>
            <person name="Ettema T.J."/>
        </authorList>
    </citation>
    <scope>NUCLEOTIDE SEQUENCE</scope>
</reference>
<dbReference type="AlphaFoldDB" id="A0A0F9KHE0"/>
<name>A0A0F9KHE0_9ZZZZ</name>
<accession>A0A0F9KHE0</accession>
<comment type="caution">
    <text evidence="2">The sequence shown here is derived from an EMBL/GenBank/DDBJ whole genome shotgun (WGS) entry which is preliminary data.</text>
</comment>
<feature type="region of interest" description="Disordered" evidence="1">
    <location>
        <begin position="26"/>
        <end position="49"/>
    </location>
</feature>
<proteinExistence type="predicted"/>
<organism evidence="2">
    <name type="scientific">marine sediment metagenome</name>
    <dbReference type="NCBI Taxonomy" id="412755"/>
    <lineage>
        <taxon>unclassified sequences</taxon>
        <taxon>metagenomes</taxon>
        <taxon>ecological metagenomes</taxon>
    </lineage>
</organism>
<protein>
    <submittedName>
        <fullName evidence="2">Uncharacterized protein</fullName>
    </submittedName>
</protein>
<gene>
    <name evidence="2" type="ORF">LCGC14_1328490</name>
</gene>